<dbReference type="InterPro" id="IPR050154">
    <property type="entry name" value="UbiB_kinase"/>
</dbReference>
<dbReference type="EMBL" id="PXYV01000053">
    <property type="protein sequence ID" value="PSR20697.1"/>
    <property type="molecule type" value="Genomic_DNA"/>
</dbReference>
<keyword evidence="2" id="KW-1133">Transmembrane helix</keyword>
<dbReference type="InterPro" id="IPR000719">
    <property type="entry name" value="Prot_kinase_dom"/>
</dbReference>
<feature type="transmembrane region" description="Helical" evidence="2">
    <location>
        <begin position="506"/>
        <end position="527"/>
    </location>
</feature>
<evidence type="ECO:0000256" key="2">
    <source>
        <dbReference type="SAM" id="Phobius"/>
    </source>
</evidence>
<dbReference type="Proteomes" id="UP000241848">
    <property type="component" value="Unassembled WGS sequence"/>
</dbReference>
<organism evidence="4 5">
    <name type="scientific">Sulfobacillus acidophilus</name>
    <dbReference type="NCBI Taxonomy" id="53633"/>
    <lineage>
        <taxon>Bacteria</taxon>
        <taxon>Bacillati</taxon>
        <taxon>Bacillota</taxon>
        <taxon>Clostridia</taxon>
        <taxon>Eubacteriales</taxon>
        <taxon>Clostridiales Family XVII. Incertae Sedis</taxon>
        <taxon>Sulfobacillus</taxon>
    </lineage>
</organism>
<proteinExistence type="inferred from homology"/>
<gene>
    <name evidence="4" type="ORF">C7B45_13735</name>
</gene>
<evidence type="ECO:0000256" key="1">
    <source>
        <dbReference type="ARBA" id="ARBA00009670"/>
    </source>
</evidence>
<dbReference type="InterPro" id="IPR004147">
    <property type="entry name" value="ABC1_dom"/>
</dbReference>
<dbReference type="GO" id="GO:0004672">
    <property type="term" value="F:protein kinase activity"/>
    <property type="evidence" value="ECO:0007669"/>
    <property type="project" value="InterPro"/>
</dbReference>
<dbReference type="CDD" id="cd05121">
    <property type="entry name" value="ABC1_ADCK3-like"/>
    <property type="match status" value="1"/>
</dbReference>
<feature type="transmembrane region" description="Helical" evidence="2">
    <location>
        <begin position="539"/>
        <end position="559"/>
    </location>
</feature>
<keyword evidence="2" id="KW-0472">Membrane</keyword>
<comment type="caution">
    <text evidence="4">The sequence shown here is derived from an EMBL/GenBank/DDBJ whole genome shotgun (WGS) entry which is preliminary data.</text>
</comment>
<reference evidence="4 5" key="1">
    <citation type="journal article" date="2014" name="BMC Genomics">
        <title>Comparison of environmental and isolate Sulfobacillus genomes reveals diverse carbon, sulfur, nitrogen, and hydrogen metabolisms.</title>
        <authorList>
            <person name="Justice N.B."/>
            <person name="Norman A."/>
            <person name="Brown C.T."/>
            <person name="Singh A."/>
            <person name="Thomas B.C."/>
            <person name="Banfield J.F."/>
        </authorList>
    </citation>
    <scope>NUCLEOTIDE SEQUENCE [LARGE SCALE GENOMIC DNA]</scope>
    <source>
        <strain evidence="4">AMDSBA3</strain>
    </source>
</reference>
<evidence type="ECO:0000313" key="4">
    <source>
        <dbReference type="EMBL" id="PSR20697.1"/>
    </source>
</evidence>
<keyword evidence="2" id="KW-0812">Transmembrane</keyword>
<comment type="similarity">
    <text evidence="1">Belongs to the protein kinase superfamily. ADCK protein kinase family.</text>
</comment>
<dbReference type="GO" id="GO:0005524">
    <property type="term" value="F:ATP binding"/>
    <property type="evidence" value="ECO:0007669"/>
    <property type="project" value="InterPro"/>
</dbReference>
<accession>A0A2T2WEM9</accession>
<dbReference type="SUPFAM" id="SSF56112">
    <property type="entry name" value="Protein kinase-like (PK-like)"/>
    <property type="match status" value="1"/>
</dbReference>
<dbReference type="PANTHER" id="PTHR10566">
    <property type="entry name" value="CHAPERONE-ACTIVITY OF BC1 COMPLEX CABC1 -RELATED"/>
    <property type="match status" value="1"/>
</dbReference>
<sequence>MGDVRKDRGPKSVKLSRGSWARLREIAEVLAHHGLLWMLDGLGLSGHLSWGRRIRAKKLPAPDANWPERVRLVLAALGPTYVKLGQLASMRPDVLPAPLVRALARLQDDVPPFAYQEVVEIVEQAWGTSLAEHLAWFDPTPLAAASIGQVHRARLLDGRAVVIKVRRPGIVDRSESDFRILRALAERAERRHAWARKSALLDLVDELVAAMRDELDFTVEARNTDTGRKNLARDQHVMVPKVIWPLTYGDVLVLESLAGLKISEVPYQAHLPATRQQLARRFVHSLYRQIFVFGFFHADPHPGNVHIDDQGRLIFLDWGLVGTLSREMRSRSIQLVLGLVKGQADLVAEALLAMGSVSPSANHRNLIRDIERLRHRYYESELRNFQLGQALTDLFNVAQRHEVRIPAEYMLLAKVAVIADGVVRGLDPEFSLVEMGKPWAVELMWERINPAHSVSAATTALSHWAENLLRVPDELERALATLSRGEIHIVLEQKNIDGILGHWEKLINRVVLSLLVGAVVLGLALIVRLHNVTRISVSGYGFLVVLVLVLAGGMAVGVLRRRRL</sequence>
<dbReference type="Pfam" id="PF03109">
    <property type="entry name" value="ABC1"/>
    <property type="match status" value="1"/>
</dbReference>
<evidence type="ECO:0000259" key="3">
    <source>
        <dbReference type="PROSITE" id="PS50011"/>
    </source>
</evidence>
<name>A0A2T2WEM9_9FIRM</name>
<protein>
    <submittedName>
        <fullName evidence="4">ABC transporter</fullName>
    </submittedName>
</protein>
<dbReference type="AlphaFoldDB" id="A0A2T2WEM9"/>
<feature type="domain" description="Protein kinase" evidence="3">
    <location>
        <begin position="136"/>
        <end position="491"/>
    </location>
</feature>
<dbReference type="InterPro" id="IPR011009">
    <property type="entry name" value="Kinase-like_dom_sf"/>
</dbReference>
<dbReference type="PROSITE" id="PS50011">
    <property type="entry name" value="PROTEIN_KINASE_DOM"/>
    <property type="match status" value="1"/>
</dbReference>
<dbReference type="PANTHER" id="PTHR10566:SF113">
    <property type="entry name" value="PROTEIN ACTIVITY OF BC1 COMPLEX KINASE 7, CHLOROPLASTIC"/>
    <property type="match status" value="1"/>
</dbReference>
<evidence type="ECO:0000313" key="5">
    <source>
        <dbReference type="Proteomes" id="UP000241848"/>
    </source>
</evidence>